<evidence type="ECO:0000313" key="2">
    <source>
        <dbReference type="EMBL" id="OGL82992.1"/>
    </source>
</evidence>
<evidence type="ECO:0000256" key="1">
    <source>
        <dbReference type="SAM" id="Phobius"/>
    </source>
</evidence>
<keyword evidence="1" id="KW-1133">Transmembrane helix</keyword>
<feature type="transmembrane region" description="Helical" evidence="1">
    <location>
        <begin position="12"/>
        <end position="34"/>
    </location>
</feature>
<protein>
    <submittedName>
        <fullName evidence="2">Uncharacterized protein</fullName>
    </submittedName>
</protein>
<dbReference type="AlphaFoldDB" id="A0A1F7UXH0"/>
<name>A0A1F7UXH0_9BACT</name>
<accession>A0A1F7UXH0</accession>
<keyword evidence="1" id="KW-0812">Transmembrane</keyword>
<proteinExistence type="predicted"/>
<keyword evidence="1" id="KW-0472">Membrane</keyword>
<organism evidence="2 3">
    <name type="scientific">Candidatus Uhrbacteria bacterium RIFCSPLOWO2_01_FULL_47_25</name>
    <dbReference type="NCBI Taxonomy" id="1802402"/>
    <lineage>
        <taxon>Bacteria</taxon>
        <taxon>Candidatus Uhriibacteriota</taxon>
    </lineage>
</organism>
<comment type="caution">
    <text evidence="2">The sequence shown here is derived from an EMBL/GenBank/DDBJ whole genome shotgun (WGS) entry which is preliminary data.</text>
</comment>
<sequence>MVKKLRKYQRFTVVYVLIFSIITFFSGAHIWGLLPPARAAALTSVKDVLSTSESGANANHTIQFVTPSGVLLSTHTVTLTFDGSPLFDVSGLDEDDVDMSEDTTGDIGDCGSFATAKTTIAGAPDGTNWGVTFSGQTIVFTHPSGDDNQDIAAGACVQIRIGDGTVAMDSGTGDAQINNPAGNGDGVAEIETIDIATDSTVDDSGTAMTATVEGVAVSVTVDESLAFSIAVVTSGNCTEGGGGTAVTTTATTVPFDSIALAVNTFYRGCHDLTVSTNAANGYTTTVEENKSLIRTGTDGGDKTINDAICDAGDDCTSAIGAGTTSPWATATANHGFGYTCSGSACDAAFATAAEFNAFPCRSSTASDCDPVDGPLALATPISSGGVPVSAQTSRIVYKLSFSATQPAGTYGNTITYITTPTF</sequence>
<dbReference type="Proteomes" id="UP000176846">
    <property type="component" value="Unassembled WGS sequence"/>
</dbReference>
<reference evidence="2 3" key="1">
    <citation type="journal article" date="2016" name="Nat. Commun.">
        <title>Thousands of microbial genomes shed light on interconnected biogeochemical processes in an aquifer system.</title>
        <authorList>
            <person name="Anantharaman K."/>
            <person name="Brown C.T."/>
            <person name="Hug L.A."/>
            <person name="Sharon I."/>
            <person name="Castelle C.J."/>
            <person name="Probst A.J."/>
            <person name="Thomas B.C."/>
            <person name="Singh A."/>
            <person name="Wilkins M.J."/>
            <person name="Karaoz U."/>
            <person name="Brodie E.L."/>
            <person name="Williams K.H."/>
            <person name="Hubbard S.S."/>
            <person name="Banfield J.F."/>
        </authorList>
    </citation>
    <scope>NUCLEOTIDE SEQUENCE [LARGE SCALE GENOMIC DNA]</scope>
</reference>
<dbReference type="EMBL" id="MGEK01000004">
    <property type="protein sequence ID" value="OGL82992.1"/>
    <property type="molecule type" value="Genomic_DNA"/>
</dbReference>
<evidence type="ECO:0000313" key="3">
    <source>
        <dbReference type="Proteomes" id="UP000176846"/>
    </source>
</evidence>
<gene>
    <name evidence="2" type="ORF">A2936_03500</name>
</gene>